<feature type="region of interest" description="Disordered" evidence="14">
    <location>
        <begin position="136"/>
        <end position="157"/>
    </location>
</feature>
<keyword evidence="8 13" id="KW-0798">TonB box</keyword>
<evidence type="ECO:0000256" key="13">
    <source>
        <dbReference type="RuleBase" id="RU003357"/>
    </source>
</evidence>
<dbReference type="PANTHER" id="PTHR32552:SF74">
    <property type="entry name" value="HYDROXAMATE SIDEROPHORE RECEPTOR FHUE"/>
    <property type="match status" value="1"/>
</dbReference>
<dbReference type="Proteomes" id="UP000805841">
    <property type="component" value="Unassembled WGS sequence"/>
</dbReference>
<keyword evidence="9 12" id="KW-0472">Membrane</keyword>
<dbReference type="EMBL" id="JAAOCA010000037">
    <property type="protein sequence ID" value="MBD1601537.1"/>
    <property type="molecule type" value="Genomic_DNA"/>
</dbReference>
<evidence type="ECO:0000256" key="11">
    <source>
        <dbReference type="ARBA" id="ARBA00023237"/>
    </source>
</evidence>
<dbReference type="SMART" id="SM00965">
    <property type="entry name" value="STN"/>
    <property type="match status" value="1"/>
</dbReference>
<keyword evidence="17" id="KW-1185">Reference proteome</keyword>
<dbReference type="Pfam" id="PF07715">
    <property type="entry name" value="Plug"/>
    <property type="match status" value="1"/>
</dbReference>
<dbReference type="InterPro" id="IPR039426">
    <property type="entry name" value="TonB-dep_rcpt-like"/>
</dbReference>
<evidence type="ECO:0000313" key="16">
    <source>
        <dbReference type="EMBL" id="MBD1601537.1"/>
    </source>
</evidence>
<keyword evidence="6 12" id="KW-0812">Transmembrane</keyword>
<dbReference type="InterPro" id="IPR000531">
    <property type="entry name" value="Beta-barrel_TonB"/>
</dbReference>
<keyword evidence="11 12" id="KW-0998">Cell outer membrane</keyword>
<dbReference type="NCBIfam" id="TIGR01783">
    <property type="entry name" value="TonB-siderophor"/>
    <property type="match status" value="1"/>
</dbReference>
<evidence type="ECO:0000256" key="2">
    <source>
        <dbReference type="ARBA" id="ARBA00009810"/>
    </source>
</evidence>
<keyword evidence="10 16" id="KW-0675">Receptor</keyword>
<evidence type="ECO:0000313" key="17">
    <source>
        <dbReference type="Proteomes" id="UP000805841"/>
    </source>
</evidence>
<evidence type="ECO:0000256" key="6">
    <source>
        <dbReference type="ARBA" id="ARBA00022692"/>
    </source>
</evidence>
<dbReference type="Gene3D" id="2.170.130.10">
    <property type="entry name" value="TonB-dependent receptor, plug domain"/>
    <property type="match status" value="1"/>
</dbReference>
<evidence type="ECO:0000256" key="5">
    <source>
        <dbReference type="ARBA" id="ARBA00022496"/>
    </source>
</evidence>
<dbReference type="Pfam" id="PF00593">
    <property type="entry name" value="TonB_dep_Rec_b-barrel"/>
    <property type="match status" value="1"/>
</dbReference>
<dbReference type="Gene3D" id="2.40.170.20">
    <property type="entry name" value="TonB-dependent receptor, beta-barrel domain"/>
    <property type="match status" value="1"/>
</dbReference>
<keyword evidence="5" id="KW-0410">Iron transport</keyword>
<protein>
    <submittedName>
        <fullName evidence="16">TonB-dependent siderophore receptor</fullName>
    </submittedName>
</protein>
<organism evidence="16 17">
    <name type="scientific">Pseudomonas typographi</name>
    <dbReference type="NCBI Taxonomy" id="2715964"/>
    <lineage>
        <taxon>Bacteria</taxon>
        <taxon>Pseudomonadati</taxon>
        <taxon>Pseudomonadota</taxon>
        <taxon>Gammaproteobacteria</taxon>
        <taxon>Pseudomonadales</taxon>
        <taxon>Pseudomonadaceae</taxon>
        <taxon>Pseudomonas</taxon>
    </lineage>
</organism>
<dbReference type="InterPro" id="IPR037066">
    <property type="entry name" value="Plug_dom_sf"/>
</dbReference>
<sequence>MPLLPLYAKTSLTRPVRLALFGLSLASLSGLALMSTPVLAQSQTSYHIAPGQLGSALTQFGVQAGVTISFDTEQTRRLTTTGLTGVYSVEEGLMRLLANSGLLAQRQSNGGYVLIPANNGTAVVLGATNVTGQSLGATTEGSGSYTTGSTSTATKMPMSLRETPQSVTVVTRQKMDDQNVQSLDDVARTTTGITYTKIGTERSTYYARGFEINDLQFDGIPSNISENYSMDVMSTSNMAIYDRVEVVRGANGLMQGTGNPSAAINLVRKRPTEDFRLGAELGAGSWDNYRSQIDVSGPLTDDGHIRGRAVAYYNTANSYRDGASKDNQLLYMIGEADLNDSTVLTLGASVQQDRNDGYDWGGLNTKTNGSFYPLSRSASLAGKWAYLDKTNYNLFGDVTHHFVNDWKLTLAANGISSDADFLSSYPARVTSNTSGNVYTLPISKVNYDDRQYGLDLYSTGPFSLFGREHQLMLGANTRRDTFNAAIYKATNTPTINITNFDWSSIPDPAVNDASRADYKYVREEKGVYGATRLSLTDDLSLILGSRVSWSDYHVDSPSTTDSYSENRHLTPYAGIVYDLSEHHTLYASYTEIYKTQSYFGLGNKLLDPIDGSNYEVGLKSEYYGGRLNTSFAVFQTDLNHMPEAIAGASTCGVTGTSSCYEEGGKVRNRGFEIEVSGQPLENWNVSAGYTYSDPEYVAGKNKGTDYYTRIPRRLLKVSTDYRLPGDFNQWRVGGDVYAQSKTYTEASTYSINQSGYALLNLHLNYQIDKQFSVQYNLNNALDKVYYQTLPTSNNFGGLFYGDPRNFAVTLRYQY</sequence>
<keyword evidence="7" id="KW-0408">Iron</keyword>
<comment type="subcellular location">
    <subcellularLocation>
        <location evidence="1 12">Cell outer membrane</location>
        <topology evidence="1 12">Multi-pass membrane protein</topology>
    </subcellularLocation>
</comment>
<dbReference type="PANTHER" id="PTHR32552">
    <property type="entry name" value="FERRICHROME IRON RECEPTOR-RELATED"/>
    <property type="match status" value="1"/>
</dbReference>
<dbReference type="PROSITE" id="PS52016">
    <property type="entry name" value="TONB_DEPENDENT_REC_3"/>
    <property type="match status" value="1"/>
</dbReference>
<evidence type="ECO:0000256" key="12">
    <source>
        <dbReference type="PROSITE-ProRule" id="PRU01360"/>
    </source>
</evidence>
<evidence type="ECO:0000259" key="15">
    <source>
        <dbReference type="SMART" id="SM00965"/>
    </source>
</evidence>
<dbReference type="InterPro" id="IPR012910">
    <property type="entry name" value="Plug_dom"/>
</dbReference>
<evidence type="ECO:0000256" key="8">
    <source>
        <dbReference type="ARBA" id="ARBA00023077"/>
    </source>
</evidence>
<evidence type="ECO:0000256" key="3">
    <source>
        <dbReference type="ARBA" id="ARBA00022448"/>
    </source>
</evidence>
<proteinExistence type="inferred from homology"/>
<evidence type="ECO:0000256" key="9">
    <source>
        <dbReference type="ARBA" id="ARBA00023136"/>
    </source>
</evidence>
<dbReference type="SUPFAM" id="SSF56935">
    <property type="entry name" value="Porins"/>
    <property type="match status" value="1"/>
</dbReference>
<accession>A0ABR7Z803</accession>
<keyword evidence="4 12" id="KW-1134">Transmembrane beta strand</keyword>
<feature type="domain" description="Secretin/TonB short N-terminal" evidence="15">
    <location>
        <begin position="66"/>
        <end position="117"/>
    </location>
</feature>
<dbReference type="Pfam" id="PF07660">
    <property type="entry name" value="STN"/>
    <property type="match status" value="1"/>
</dbReference>
<gene>
    <name evidence="16" type="ORF">HAQ05_22930</name>
</gene>
<comment type="caution">
    <text evidence="16">The sequence shown here is derived from an EMBL/GenBank/DDBJ whole genome shotgun (WGS) entry which is preliminary data.</text>
</comment>
<reference evidence="16 17" key="1">
    <citation type="journal article" date="2020" name="Insects">
        <title>Bacteria Belonging to Pseudomonas typographi sp. nov. from the Bark Beetle Ips typographus Have Genomic Potential to Aid in the Host Ecology.</title>
        <authorList>
            <person name="Peral-Aranega E."/>
            <person name="Saati-Santamaria Z."/>
            <person name="Kolarik M."/>
            <person name="Rivas R."/>
            <person name="Garcia-Fraile P."/>
        </authorList>
    </citation>
    <scope>NUCLEOTIDE SEQUENCE [LARGE SCALE GENOMIC DNA]</scope>
    <source>
        <strain evidence="16 17">CA3A</strain>
    </source>
</reference>
<name>A0ABR7Z803_9PSED</name>
<evidence type="ECO:0000256" key="7">
    <source>
        <dbReference type="ARBA" id="ARBA00023004"/>
    </source>
</evidence>
<comment type="similarity">
    <text evidence="2 12 13">Belongs to the TonB-dependent receptor family.</text>
</comment>
<evidence type="ECO:0000256" key="14">
    <source>
        <dbReference type="SAM" id="MobiDB-lite"/>
    </source>
</evidence>
<keyword evidence="5" id="KW-0406">Ion transport</keyword>
<dbReference type="InterPro" id="IPR010105">
    <property type="entry name" value="TonB_sidphr_rcpt"/>
</dbReference>
<dbReference type="InterPro" id="IPR011662">
    <property type="entry name" value="Secretin/TonB_short_N"/>
</dbReference>
<keyword evidence="3 12" id="KW-0813">Transport</keyword>
<dbReference type="CDD" id="cd01347">
    <property type="entry name" value="ligand_gated_channel"/>
    <property type="match status" value="1"/>
</dbReference>
<feature type="compositionally biased region" description="Low complexity" evidence="14">
    <location>
        <begin position="136"/>
        <end position="154"/>
    </location>
</feature>
<dbReference type="Gene3D" id="3.55.50.30">
    <property type="match status" value="1"/>
</dbReference>
<evidence type="ECO:0000256" key="10">
    <source>
        <dbReference type="ARBA" id="ARBA00023170"/>
    </source>
</evidence>
<dbReference type="InterPro" id="IPR036942">
    <property type="entry name" value="Beta-barrel_TonB_sf"/>
</dbReference>
<evidence type="ECO:0000256" key="1">
    <source>
        <dbReference type="ARBA" id="ARBA00004571"/>
    </source>
</evidence>
<evidence type="ECO:0000256" key="4">
    <source>
        <dbReference type="ARBA" id="ARBA00022452"/>
    </source>
</evidence>
<dbReference type="RefSeq" id="WP_190424961.1">
    <property type="nucleotide sequence ID" value="NZ_JAAOCA010000037.1"/>
</dbReference>